<feature type="transmembrane region" description="Helical" evidence="1">
    <location>
        <begin position="322"/>
        <end position="343"/>
    </location>
</feature>
<dbReference type="GO" id="GO:0005886">
    <property type="term" value="C:plasma membrane"/>
    <property type="evidence" value="ECO:0007669"/>
    <property type="project" value="TreeGrafter"/>
</dbReference>
<evidence type="ECO:0000313" key="3">
    <source>
        <dbReference type="Proteomes" id="UP000006201"/>
    </source>
</evidence>
<feature type="transmembrane region" description="Helical" evidence="1">
    <location>
        <begin position="363"/>
        <end position="384"/>
    </location>
</feature>
<feature type="transmembrane region" description="Helical" evidence="1">
    <location>
        <begin position="97"/>
        <end position="116"/>
    </location>
</feature>
<dbReference type="GO" id="GO:0042925">
    <property type="term" value="F:benzoate transmembrane transporter activity"/>
    <property type="evidence" value="ECO:0007669"/>
    <property type="project" value="InterPro"/>
</dbReference>
<feature type="transmembrane region" description="Helical" evidence="1">
    <location>
        <begin position="45"/>
        <end position="66"/>
    </location>
</feature>
<keyword evidence="1" id="KW-0472">Membrane</keyword>
<dbReference type="PANTHER" id="PTHR30199:SF0">
    <property type="entry name" value="INNER MEMBRANE PROTEIN YDCO"/>
    <property type="match status" value="1"/>
</dbReference>
<proteinExistence type="predicted"/>
<sequence length="406" mass="43288">MIKIQHIHQGANALTAGFIAVLVGFTSSVALIYQAVVNLGGNADLVASWLMVLGLSMGILSITLSVLYRVPILIAWSTPGAALLISSSQGFTLEQATGAFIFCAVLIFISGVTGLFEKLMRRIPLPLASAMLAGVLVGFGIDVFNLLPQQTALIASMLITYLITKLISPRWCMIMVLIVGLIVAWSLQLLNFSALEFKLATLQFTNPQWSWPAVMNIGLPLFIVTMASQNLPGIAVMQAHNYPVPISKTLTITGATNILIAPFGGYAINFAAITAAICMTPEVNPNPNKRFLGSVAAGLFYILLAIGSGTLISLLDAMPSALILALAGIALFGTIASSLKLALSESYYLEASMITFLVTASDLVLLNIGSPLWGILAGCLTLFIQQITQKKANLIRLAFRQKQTKE</sequence>
<dbReference type="RefSeq" id="WP_009836538.1">
    <property type="nucleotide sequence ID" value="NZ_AAOH01000001.1"/>
</dbReference>
<feature type="transmembrane region" description="Helical" evidence="1">
    <location>
        <begin position="249"/>
        <end position="271"/>
    </location>
</feature>
<comment type="caution">
    <text evidence="2">The sequence shown here is derived from an EMBL/GenBank/DDBJ whole genome shotgun (WGS) entry which is preliminary data.</text>
</comment>
<dbReference type="OrthoDB" id="9792424at2"/>
<evidence type="ECO:0000256" key="1">
    <source>
        <dbReference type="SAM" id="Phobius"/>
    </source>
</evidence>
<dbReference type="NCBIfam" id="TIGR00843">
    <property type="entry name" value="benE"/>
    <property type="match status" value="1"/>
</dbReference>
<dbReference type="AlphaFoldDB" id="A4C3V6"/>
<feature type="transmembrane region" description="Helical" evidence="1">
    <location>
        <begin position="291"/>
        <end position="315"/>
    </location>
</feature>
<dbReference type="InterPro" id="IPR004711">
    <property type="entry name" value="Benzoate_Transporter"/>
</dbReference>
<protein>
    <submittedName>
        <fullName evidence="2">Benzoate transporter</fullName>
    </submittedName>
</protein>
<dbReference type="eggNOG" id="COG3135">
    <property type="taxonomic scope" value="Bacteria"/>
</dbReference>
<feature type="transmembrane region" description="Helical" evidence="1">
    <location>
        <begin position="12"/>
        <end position="33"/>
    </location>
</feature>
<feature type="transmembrane region" description="Helical" evidence="1">
    <location>
        <begin position="123"/>
        <end position="141"/>
    </location>
</feature>
<dbReference type="HOGENOM" id="CLU_041268_2_0_6"/>
<evidence type="ECO:0000313" key="2">
    <source>
        <dbReference type="EMBL" id="EAR30238.1"/>
    </source>
</evidence>
<accession>A4C3V6</accession>
<reference evidence="2 3" key="1">
    <citation type="submission" date="2006-02" db="EMBL/GenBank/DDBJ databases">
        <authorList>
            <person name="Moran M.A."/>
            <person name="Kjelleberg S."/>
            <person name="Egan S."/>
            <person name="Saunders N."/>
            <person name="Thomas T."/>
            <person name="Ferriera S."/>
            <person name="Johnson J."/>
            <person name="Kravitz S."/>
            <person name="Halpern A."/>
            <person name="Remington K."/>
            <person name="Beeson K."/>
            <person name="Tran B."/>
            <person name="Rogers Y.-H."/>
            <person name="Friedman R."/>
            <person name="Venter J.C."/>
        </authorList>
    </citation>
    <scope>NUCLEOTIDE SEQUENCE [LARGE SCALE GENOMIC DNA]</scope>
    <source>
        <strain evidence="2 3">D2</strain>
    </source>
</reference>
<dbReference type="Proteomes" id="UP000006201">
    <property type="component" value="Unassembled WGS sequence"/>
</dbReference>
<dbReference type="PANTHER" id="PTHR30199">
    <property type="entry name" value="MFS FAMILY TRANSPORTER, PREDICTED SUBSTRATE BENZOATE"/>
    <property type="match status" value="1"/>
</dbReference>
<feature type="transmembrane region" description="Helical" evidence="1">
    <location>
        <begin position="171"/>
        <end position="189"/>
    </location>
</feature>
<keyword evidence="3" id="KW-1185">Reference proteome</keyword>
<dbReference type="EMBL" id="AAOH01000001">
    <property type="protein sequence ID" value="EAR30238.1"/>
    <property type="molecule type" value="Genomic_DNA"/>
</dbReference>
<keyword evidence="1" id="KW-1133">Transmembrane helix</keyword>
<feature type="transmembrane region" description="Helical" evidence="1">
    <location>
        <begin position="209"/>
        <end position="228"/>
    </location>
</feature>
<organism evidence="2 3">
    <name type="scientific">Pseudoalteromonas tunicata D2</name>
    <dbReference type="NCBI Taxonomy" id="87626"/>
    <lineage>
        <taxon>Bacteria</taxon>
        <taxon>Pseudomonadati</taxon>
        <taxon>Pseudomonadota</taxon>
        <taxon>Gammaproteobacteria</taxon>
        <taxon>Alteromonadales</taxon>
        <taxon>Pseudoalteromonadaceae</taxon>
        <taxon>Pseudoalteromonas</taxon>
    </lineage>
</organism>
<keyword evidence="1" id="KW-0812">Transmembrane</keyword>
<dbReference type="Pfam" id="PF03594">
    <property type="entry name" value="BenE"/>
    <property type="match status" value="1"/>
</dbReference>
<name>A4C3V6_9GAMM</name>
<gene>
    <name evidence="2" type="ORF">PTD2_01676</name>
</gene>